<keyword evidence="1" id="KW-0812">Transmembrane</keyword>
<dbReference type="Pfam" id="PF22282">
    <property type="entry name" value="CydS"/>
    <property type="match status" value="1"/>
</dbReference>
<name>A0ABW4SHC1_9BACL</name>
<dbReference type="EMBL" id="JBHUGI010000032">
    <property type="protein sequence ID" value="MFD1928880.1"/>
    <property type="molecule type" value="Genomic_DNA"/>
</dbReference>
<dbReference type="Proteomes" id="UP001597218">
    <property type="component" value="Unassembled WGS sequence"/>
</dbReference>
<sequence>MLNNFLIFVAPFLVLFAATGVVFWSAPKDESVTKEK</sequence>
<evidence type="ECO:0000313" key="2">
    <source>
        <dbReference type="EMBL" id="MFD1928880.1"/>
    </source>
</evidence>
<organism evidence="2 3">
    <name type="scientific">Sporosarcina siberiensis</name>
    <dbReference type="NCBI Taxonomy" id="1365606"/>
    <lineage>
        <taxon>Bacteria</taxon>
        <taxon>Bacillati</taxon>
        <taxon>Bacillota</taxon>
        <taxon>Bacilli</taxon>
        <taxon>Bacillales</taxon>
        <taxon>Caryophanaceae</taxon>
        <taxon>Sporosarcina</taxon>
    </lineage>
</organism>
<protein>
    <submittedName>
        <fullName evidence="2">Uncharacterized protein</fullName>
    </submittedName>
</protein>
<reference evidence="3" key="1">
    <citation type="journal article" date="2019" name="Int. J. Syst. Evol. Microbiol.">
        <title>The Global Catalogue of Microorganisms (GCM) 10K type strain sequencing project: providing services to taxonomists for standard genome sequencing and annotation.</title>
        <authorList>
            <consortium name="The Broad Institute Genomics Platform"/>
            <consortium name="The Broad Institute Genome Sequencing Center for Infectious Disease"/>
            <person name="Wu L."/>
            <person name="Ma J."/>
        </authorList>
    </citation>
    <scope>NUCLEOTIDE SEQUENCE [LARGE SCALE GENOMIC DNA]</scope>
    <source>
        <strain evidence="3">CGMCC 4.7177</strain>
    </source>
</reference>
<evidence type="ECO:0000256" key="1">
    <source>
        <dbReference type="SAM" id="Phobius"/>
    </source>
</evidence>
<feature type="transmembrane region" description="Helical" evidence="1">
    <location>
        <begin position="6"/>
        <end position="26"/>
    </location>
</feature>
<keyword evidence="3" id="KW-1185">Reference proteome</keyword>
<keyword evidence="1" id="KW-0472">Membrane</keyword>
<dbReference type="InterPro" id="IPR054381">
    <property type="entry name" value="CydS"/>
</dbReference>
<accession>A0ABW4SHC1</accession>
<proteinExistence type="predicted"/>
<gene>
    <name evidence="2" type="ORF">ACFSFY_12635</name>
</gene>
<keyword evidence="1" id="KW-1133">Transmembrane helix</keyword>
<comment type="caution">
    <text evidence="2">The sequence shown here is derived from an EMBL/GenBank/DDBJ whole genome shotgun (WGS) entry which is preliminary data.</text>
</comment>
<evidence type="ECO:0000313" key="3">
    <source>
        <dbReference type="Proteomes" id="UP001597218"/>
    </source>
</evidence>
<dbReference type="RefSeq" id="WP_381538548.1">
    <property type="nucleotide sequence ID" value="NZ_JBHUGI010000032.1"/>
</dbReference>